<keyword evidence="1" id="KW-0812">Transmembrane</keyword>
<gene>
    <name evidence="2" type="ORF">COX36_01280</name>
</gene>
<dbReference type="Proteomes" id="UP000230273">
    <property type="component" value="Unassembled WGS sequence"/>
</dbReference>
<organism evidence="2 3">
    <name type="scientific">Candidatus Nealsonbacteria bacterium CG23_combo_of_CG06-09_8_20_14_all_38_19</name>
    <dbReference type="NCBI Taxonomy" id="1974721"/>
    <lineage>
        <taxon>Bacteria</taxon>
        <taxon>Candidatus Nealsoniibacteriota</taxon>
    </lineage>
</organism>
<feature type="transmembrane region" description="Helical" evidence="1">
    <location>
        <begin position="37"/>
        <end position="57"/>
    </location>
</feature>
<evidence type="ECO:0000313" key="2">
    <source>
        <dbReference type="EMBL" id="PIP23807.1"/>
    </source>
</evidence>
<evidence type="ECO:0000313" key="3">
    <source>
        <dbReference type="Proteomes" id="UP000230273"/>
    </source>
</evidence>
<sequence>MKKILKLILIIIGTIFVAVIASIFIKNNKPIDKIWGIPIILIVFIIWRALAVGREIVGRNKIEKMSEEEREQYAAKLQKILLTSFRKESKIKKIIGLIVSIIAIGVLASLVIWLIYLLFIQKGL</sequence>
<dbReference type="AlphaFoldDB" id="A0A2G9YX38"/>
<proteinExistence type="predicted"/>
<name>A0A2G9YX38_9BACT</name>
<comment type="caution">
    <text evidence="2">The sequence shown here is derived from an EMBL/GenBank/DDBJ whole genome shotgun (WGS) entry which is preliminary data.</text>
</comment>
<feature type="transmembrane region" description="Helical" evidence="1">
    <location>
        <begin position="7"/>
        <end position="25"/>
    </location>
</feature>
<keyword evidence="1" id="KW-0472">Membrane</keyword>
<protein>
    <submittedName>
        <fullName evidence="2">Uncharacterized protein</fullName>
    </submittedName>
</protein>
<reference evidence="2 3" key="1">
    <citation type="submission" date="2017-09" db="EMBL/GenBank/DDBJ databases">
        <title>Depth-based differentiation of microbial function through sediment-hosted aquifers and enrichment of novel symbionts in the deep terrestrial subsurface.</title>
        <authorList>
            <person name="Probst A.J."/>
            <person name="Ladd B."/>
            <person name="Jarett J.K."/>
            <person name="Geller-Mcgrath D.E."/>
            <person name="Sieber C.M."/>
            <person name="Emerson J.B."/>
            <person name="Anantharaman K."/>
            <person name="Thomas B.C."/>
            <person name="Malmstrom R."/>
            <person name="Stieglmeier M."/>
            <person name="Klingl A."/>
            <person name="Woyke T."/>
            <person name="Ryan C.M."/>
            <person name="Banfield J.F."/>
        </authorList>
    </citation>
    <scope>NUCLEOTIDE SEQUENCE [LARGE SCALE GENOMIC DNA]</scope>
    <source>
        <strain evidence="2">CG23_combo_of_CG06-09_8_20_14_all_38_19</strain>
    </source>
</reference>
<feature type="transmembrane region" description="Helical" evidence="1">
    <location>
        <begin position="94"/>
        <end position="119"/>
    </location>
</feature>
<evidence type="ECO:0000256" key="1">
    <source>
        <dbReference type="SAM" id="Phobius"/>
    </source>
</evidence>
<dbReference type="EMBL" id="PCRP01000019">
    <property type="protein sequence ID" value="PIP23807.1"/>
    <property type="molecule type" value="Genomic_DNA"/>
</dbReference>
<accession>A0A2G9YX38</accession>
<keyword evidence="1" id="KW-1133">Transmembrane helix</keyword>